<sequence>MLHGTATTGAVWSGVRAALAGREVHAPDRPSTGELAAEIAALAPSVAGRVLGGVSGGATLGLAMLAAGVPMVAAVLHEPAVGSLVPGLLTPMAEAFASGGVTAFGQRLYGPCWRPGHAPADIAMVERDLEMFLGFEPGSPPVGAPPVLITVGAQSPPVRHRAAAALRARFDLPVRVLPGCGHAVHLEAPELFAALLAETAAGLPH</sequence>
<dbReference type="InterPro" id="IPR029058">
    <property type="entry name" value="AB_hydrolase_fold"/>
</dbReference>
<gene>
    <name evidence="2" type="ORF">BBK14_10720</name>
</gene>
<name>A0A1S1RAX0_9ACTN</name>
<reference evidence="3" key="1">
    <citation type="submission" date="2016-07" db="EMBL/GenBank/DDBJ databases">
        <title>Frankia sp. NRRL B-16219 Genome sequencing.</title>
        <authorList>
            <person name="Ghodhbane-Gtari F."/>
            <person name="Swanson E."/>
            <person name="Gueddou A."/>
            <person name="Louati M."/>
            <person name="Nouioui I."/>
            <person name="Hezbri K."/>
            <person name="Abebe-Akele F."/>
            <person name="Simpson S."/>
            <person name="Morris K."/>
            <person name="Thomas K."/>
            <person name="Gtari M."/>
            <person name="Tisa L.S."/>
        </authorList>
    </citation>
    <scope>NUCLEOTIDE SEQUENCE [LARGE SCALE GENOMIC DNA]</scope>
    <source>
        <strain evidence="3">NRRL B-16219</strain>
    </source>
</reference>
<dbReference type="Proteomes" id="UP000179769">
    <property type="component" value="Unassembled WGS sequence"/>
</dbReference>
<evidence type="ECO:0000313" key="3">
    <source>
        <dbReference type="Proteomes" id="UP000179769"/>
    </source>
</evidence>
<comment type="caution">
    <text evidence="2">The sequence shown here is derived from an EMBL/GenBank/DDBJ whole genome shotgun (WGS) entry which is preliminary data.</text>
</comment>
<evidence type="ECO:0000313" key="2">
    <source>
        <dbReference type="EMBL" id="OHV43126.1"/>
    </source>
</evidence>
<dbReference type="AlphaFoldDB" id="A0A1S1RAX0"/>
<protein>
    <recommendedName>
        <fullName evidence="1">AB hydrolase-1 domain-containing protein</fullName>
    </recommendedName>
</protein>
<feature type="domain" description="AB hydrolase-1" evidence="1">
    <location>
        <begin position="1"/>
        <end position="194"/>
    </location>
</feature>
<organism evidence="2 3">
    <name type="scientific">Parafrankia soli</name>
    <dbReference type="NCBI Taxonomy" id="2599596"/>
    <lineage>
        <taxon>Bacteria</taxon>
        <taxon>Bacillati</taxon>
        <taxon>Actinomycetota</taxon>
        <taxon>Actinomycetes</taxon>
        <taxon>Frankiales</taxon>
        <taxon>Frankiaceae</taxon>
        <taxon>Parafrankia</taxon>
    </lineage>
</organism>
<dbReference type="EMBL" id="MAXA01000036">
    <property type="protein sequence ID" value="OHV43126.1"/>
    <property type="molecule type" value="Genomic_DNA"/>
</dbReference>
<evidence type="ECO:0000259" key="1">
    <source>
        <dbReference type="Pfam" id="PF12697"/>
    </source>
</evidence>
<keyword evidence="3" id="KW-1185">Reference proteome</keyword>
<accession>A0A1S1RAX0</accession>
<dbReference type="InterPro" id="IPR000073">
    <property type="entry name" value="AB_hydrolase_1"/>
</dbReference>
<dbReference type="GO" id="GO:0003824">
    <property type="term" value="F:catalytic activity"/>
    <property type="evidence" value="ECO:0007669"/>
    <property type="project" value="UniProtKB-ARBA"/>
</dbReference>
<dbReference type="SUPFAM" id="SSF53474">
    <property type="entry name" value="alpha/beta-Hydrolases"/>
    <property type="match status" value="1"/>
</dbReference>
<dbReference type="Gene3D" id="3.40.50.1820">
    <property type="entry name" value="alpha/beta hydrolase"/>
    <property type="match status" value="1"/>
</dbReference>
<dbReference type="Pfam" id="PF12697">
    <property type="entry name" value="Abhydrolase_6"/>
    <property type="match status" value="1"/>
</dbReference>
<proteinExistence type="predicted"/>